<proteinExistence type="predicted"/>
<protein>
    <submittedName>
        <fullName evidence="1">Uncharacterized protein</fullName>
    </submittedName>
</protein>
<organism evidence="1">
    <name type="scientific">Arundo donax</name>
    <name type="common">Giant reed</name>
    <name type="synonym">Donax arundinaceus</name>
    <dbReference type="NCBI Taxonomy" id="35708"/>
    <lineage>
        <taxon>Eukaryota</taxon>
        <taxon>Viridiplantae</taxon>
        <taxon>Streptophyta</taxon>
        <taxon>Embryophyta</taxon>
        <taxon>Tracheophyta</taxon>
        <taxon>Spermatophyta</taxon>
        <taxon>Magnoliopsida</taxon>
        <taxon>Liliopsida</taxon>
        <taxon>Poales</taxon>
        <taxon>Poaceae</taxon>
        <taxon>PACMAD clade</taxon>
        <taxon>Arundinoideae</taxon>
        <taxon>Arundineae</taxon>
        <taxon>Arundo</taxon>
    </lineage>
</organism>
<name>A0A0A8XYY0_ARUDO</name>
<sequence length="33" mass="4110">MERLIHLFWKMWLWPGTKNSKWELCSELVVHPN</sequence>
<reference evidence="1" key="2">
    <citation type="journal article" date="2015" name="Data Brief">
        <title>Shoot transcriptome of the giant reed, Arundo donax.</title>
        <authorList>
            <person name="Barrero R.A."/>
            <person name="Guerrero F.D."/>
            <person name="Moolhuijzen P."/>
            <person name="Goolsby J.A."/>
            <person name="Tidwell J."/>
            <person name="Bellgard S.E."/>
            <person name="Bellgard M.I."/>
        </authorList>
    </citation>
    <scope>NUCLEOTIDE SEQUENCE</scope>
    <source>
        <tissue evidence="1">Shoot tissue taken approximately 20 cm above the soil surface</tissue>
    </source>
</reference>
<dbReference type="AlphaFoldDB" id="A0A0A8XYY0"/>
<accession>A0A0A8XYY0</accession>
<evidence type="ECO:0000313" key="1">
    <source>
        <dbReference type="EMBL" id="JAD19061.1"/>
    </source>
</evidence>
<reference evidence="1" key="1">
    <citation type="submission" date="2014-09" db="EMBL/GenBank/DDBJ databases">
        <authorList>
            <person name="Magalhaes I.L.F."/>
            <person name="Oliveira U."/>
            <person name="Santos F.R."/>
            <person name="Vidigal T.H.D.A."/>
            <person name="Brescovit A.D."/>
            <person name="Santos A.J."/>
        </authorList>
    </citation>
    <scope>NUCLEOTIDE SEQUENCE</scope>
    <source>
        <tissue evidence="1">Shoot tissue taken approximately 20 cm above the soil surface</tissue>
    </source>
</reference>
<dbReference type="EMBL" id="GBRH01278834">
    <property type="protein sequence ID" value="JAD19061.1"/>
    <property type="molecule type" value="Transcribed_RNA"/>
</dbReference>